<evidence type="ECO:0000313" key="3">
    <source>
        <dbReference type="Proteomes" id="UP000825729"/>
    </source>
</evidence>
<accession>A0AAV7EV09</accession>
<dbReference type="AlphaFoldDB" id="A0AAV7EV09"/>
<name>A0AAV7EV09_ARIFI</name>
<feature type="signal peptide" evidence="1">
    <location>
        <begin position="1"/>
        <end position="25"/>
    </location>
</feature>
<dbReference type="Proteomes" id="UP000825729">
    <property type="component" value="Unassembled WGS sequence"/>
</dbReference>
<dbReference type="EMBL" id="JAINDJ010000003">
    <property type="protein sequence ID" value="KAG9452735.1"/>
    <property type="molecule type" value="Genomic_DNA"/>
</dbReference>
<protein>
    <submittedName>
        <fullName evidence="2">Uncharacterized protein</fullName>
    </submittedName>
</protein>
<comment type="caution">
    <text evidence="2">The sequence shown here is derived from an EMBL/GenBank/DDBJ whole genome shotgun (WGS) entry which is preliminary data.</text>
</comment>
<gene>
    <name evidence="2" type="ORF">H6P81_005639</name>
</gene>
<reference evidence="2 3" key="1">
    <citation type="submission" date="2021-07" db="EMBL/GenBank/DDBJ databases">
        <title>The Aristolochia fimbriata genome: insights into angiosperm evolution, floral development and chemical biosynthesis.</title>
        <authorList>
            <person name="Jiao Y."/>
        </authorList>
    </citation>
    <scope>NUCLEOTIDE SEQUENCE [LARGE SCALE GENOMIC DNA]</scope>
    <source>
        <strain evidence="2">IBCAS-2021</strain>
        <tissue evidence="2">Leaf</tissue>
    </source>
</reference>
<keyword evidence="1" id="KW-0732">Signal</keyword>
<dbReference type="PANTHER" id="PTHR31656">
    <property type="entry name" value="ROOT CAP DOMAIN-CONTAINING PROTEIN"/>
    <property type="match status" value="1"/>
</dbReference>
<dbReference type="InterPro" id="IPR009646">
    <property type="entry name" value="Root_cap"/>
</dbReference>
<organism evidence="2 3">
    <name type="scientific">Aristolochia fimbriata</name>
    <name type="common">White veined hardy Dutchman's pipe vine</name>
    <dbReference type="NCBI Taxonomy" id="158543"/>
    <lineage>
        <taxon>Eukaryota</taxon>
        <taxon>Viridiplantae</taxon>
        <taxon>Streptophyta</taxon>
        <taxon>Embryophyta</taxon>
        <taxon>Tracheophyta</taxon>
        <taxon>Spermatophyta</taxon>
        <taxon>Magnoliopsida</taxon>
        <taxon>Magnoliidae</taxon>
        <taxon>Piperales</taxon>
        <taxon>Aristolochiaceae</taxon>
        <taxon>Aristolochia</taxon>
    </lineage>
</organism>
<proteinExistence type="predicted"/>
<evidence type="ECO:0000256" key="1">
    <source>
        <dbReference type="SAM" id="SignalP"/>
    </source>
</evidence>
<feature type="chain" id="PRO_5043933388" evidence="1">
    <location>
        <begin position="26"/>
        <end position="364"/>
    </location>
</feature>
<dbReference type="Pfam" id="PF06830">
    <property type="entry name" value="Root_cap"/>
    <property type="match status" value="1"/>
</dbReference>
<keyword evidence="3" id="KW-1185">Reference proteome</keyword>
<sequence>MKAVHCEVLLICLLFWASLISEINAASKQQAFLCAQWTKCRSKLIKCPKECPKVKPDDPTARKGCFVDCNSPKCEAHCRNRKPNCNAPGAACFDPRFIGGDGIVFYFHGRKDEHFSLISDPKFQINARFIGLRPSGRTRDYTWIQALGIMSGPHKFTLEAKRTGKWDDGADHLYFTYNGEPLTVPESHLSEWRSQDDNLVLERTSNRNSVTVTLVGIAEVSVNVVPVTEEEDRIHNYNIPSDDCFAHLEVQFKFWSLSPVVEGVIGRTYRLDFENPVKRGVAMPVLGGEDEYGTSSLLAKDCPSCLFSPSESTAAVEGTPAMPFEPVNCSSRLGSGLGLVCKKIICSQTATDYVSVKKQGNPTG</sequence>
<evidence type="ECO:0000313" key="2">
    <source>
        <dbReference type="EMBL" id="KAG9452735.1"/>
    </source>
</evidence>